<dbReference type="PROSITE" id="PS50837">
    <property type="entry name" value="NACHT"/>
    <property type="match status" value="1"/>
</dbReference>
<dbReference type="SMART" id="SM00248">
    <property type="entry name" value="ANK"/>
    <property type="match status" value="3"/>
</dbReference>
<dbReference type="GeneID" id="27343018"/>
<feature type="domain" description="NACHT" evidence="3">
    <location>
        <begin position="313"/>
        <end position="456"/>
    </location>
</feature>
<dbReference type="Proteomes" id="UP000054466">
    <property type="component" value="Unassembled WGS sequence"/>
</dbReference>
<dbReference type="HOGENOM" id="CLU_000288_34_3_1"/>
<accession>A0A0D2D959</accession>
<keyword evidence="1" id="KW-0677">Repeat</keyword>
<sequence length="1029" mass="116156">MALTLRQRAASDPTESLKQALKTFETVLSDDRRQLYQQACAKPDVTSVVAFVTRLDEDNSGRARRCFAPRLLTFLNATRQFSDAVDTFVSSHPQLAALVWGGVKTAILVASNVASYFEKITGLIMHIGRFCPVYDDFGSLYPGAAGLQAALCGFYATIIELCTKIILGSQKTLWQQFLSPIANPFESEFRPFLDRLEQDRREVELQIQLASQQADRETARLLELDRRRSSLNWKSAFKYHKEGREERDRAALWRERQKAREEVKTRSSIRSNLSPIDHDKAWKQALRQRVSSTAEWFATEPDFVRWKRAQRTSIFWCIGNLGTGKSILVSNIIAHFSTNSTPSTVVAHFFCRFDDAQTTKARNILGSVSCQILSTYIESTKGDSLDTLLAETCDLDLDGVTKFLATRLNPDKTYYIVLDGLDECEPFERESLVRAIAELIEEPRTTLKILCAARPDTENEIARFLPSNFRLTLTSEKTDCDIVKYIDAALDEQLEAGRLKLGDPALIVTIAEALQKGSRGMFLWTRLMIDEICEQTNDNAIRRALEDLPLQLSDIFDRKLSRIAQSTRSKLCTKLLQFCGVTKRPLNLEEFRELLGIEVGQVTLDRGNLPNDIAGVVASCHGLVYADEEHFTVHYVHYSVEQHLFESPNPRSADFDRAAIDTHVGVLCMTYLNFKELSAQVDKVGKSIPIDPVLMGRIAFDAKSDLTSRLAQQILSRNKALSSMSSKDLKRGIQGIVGTREPSKGQQHFHLLPYAKQNWIHHFRHLERFERKEDEKLFFKCVTGDVREANRPWQTDPDERTDSKLVSLWEDIGPLFLWATSQSHVALVSTAIDRYPHAFWRKVEFASDERSKAALEIIANNPLLFDPKTLGYALMVVIDKGLTELIEPYLNTNLDIQYLKTNLDIQSLRTPGHGAYPIGPLELAATKGSIETVNLLLAHDKELVLGPISCPLGEDALTTAARWGHKEVVQRLLQAYVDLETVPDQPTALSAVYAARNNGFTEIMELLLGKPRDTEVTRYIRDVCVSDIT</sequence>
<dbReference type="OrthoDB" id="7464126at2759"/>
<name>A0A0D2D959_9EURO</name>
<dbReference type="Pfam" id="PF12796">
    <property type="entry name" value="Ank_2"/>
    <property type="match status" value="1"/>
</dbReference>
<protein>
    <recommendedName>
        <fullName evidence="3">NACHT domain-containing protein</fullName>
    </recommendedName>
</protein>
<evidence type="ECO:0000313" key="5">
    <source>
        <dbReference type="Proteomes" id="UP000054466"/>
    </source>
</evidence>
<dbReference type="PANTHER" id="PTHR10039:SF10">
    <property type="entry name" value="NACHT DOMAIN-CONTAINING PROTEIN"/>
    <property type="match status" value="1"/>
</dbReference>
<keyword evidence="2" id="KW-0175">Coiled coil</keyword>
<dbReference type="InterPro" id="IPR027417">
    <property type="entry name" value="P-loop_NTPase"/>
</dbReference>
<proteinExistence type="predicted"/>
<dbReference type="EMBL" id="KN847041">
    <property type="protein sequence ID" value="KIW32264.1"/>
    <property type="molecule type" value="Genomic_DNA"/>
</dbReference>
<evidence type="ECO:0000256" key="1">
    <source>
        <dbReference type="ARBA" id="ARBA00022737"/>
    </source>
</evidence>
<dbReference type="Gene3D" id="3.40.50.300">
    <property type="entry name" value="P-loop containing nucleotide triphosphate hydrolases"/>
    <property type="match status" value="1"/>
</dbReference>
<dbReference type="Pfam" id="PF24883">
    <property type="entry name" value="NPHP3_N"/>
    <property type="match status" value="1"/>
</dbReference>
<dbReference type="InterPro" id="IPR007111">
    <property type="entry name" value="NACHT_NTPase"/>
</dbReference>
<dbReference type="InterPro" id="IPR056884">
    <property type="entry name" value="NPHP3-like_N"/>
</dbReference>
<dbReference type="VEuPathDB" id="FungiDB:PV07_03824"/>
<dbReference type="SUPFAM" id="SSF48403">
    <property type="entry name" value="Ankyrin repeat"/>
    <property type="match status" value="1"/>
</dbReference>
<dbReference type="Gene3D" id="1.25.40.20">
    <property type="entry name" value="Ankyrin repeat-containing domain"/>
    <property type="match status" value="1"/>
</dbReference>
<dbReference type="AlphaFoldDB" id="A0A0D2D959"/>
<dbReference type="InterPro" id="IPR056125">
    <property type="entry name" value="DUF7708"/>
</dbReference>
<gene>
    <name evidence="4" type="ORF">PV07_03824</name>
</gene>
<dbReference type="InterPro" id="IPR002110">
    <property type="entry name" value="Ankyrin_rpt"/>
</dbReference>
<evidence type="ECO:0000313" key="4">
    <source>
        <dbReference type="EMBL" id="KIW32264.1"/>
    </source>
</evidence>
<evidence type="ECO:0000256" key="2">
    <source>
        <dbReference type="SAM" id="Coils"/>
    </source>
</evidence>
<dbReference type="PANTHER" id="PTHR10039">
    <property type="entry name" value="AMELOGENIN"/>
    <property type="match status" value="1"/>
</dbReference>
<organism evidence="4 5">
    <name type="scientific">Cladophialophora immunda</name>
    <dbReference type="NCBI Taxonomy" id="569365"/>
    <lineage>
        <taxon>Eukaryota</taxon>
        <taxon>Fungi</taxon>
        <taxon>Dikarya</taxon>
        <taxon>Ascomycota</taxon>
        <taxon>Pezizomycotina</taxon>
        <taxon>Eurotiomycetes</taxon>
        <taxon>Chaetothyriomycetidae</taxon>
        <taxon>Chaetothyriales</taxon>
        <taxon>Herpotrichiellaceae</taxon>
        <taxon>Cladophialophora</taxon>
    </lineage>
</organism>
<dbReference type="STRING" id="569365.A0A0D2D959"/>
<dbReference type="InterPro" id="IPR036770">
    <property type="entry name" value="Ankyrin_rpt-contain_sf"/>
</dbReference>
<dbReference type="Pfam" id="PF24809">
    <property type="entry name" value="DUF7708"/>
    <property type="match status" value="1"/>
</dbReference>
<keyword evidence="5" id="KW-1185">Reference proteome</keyword>
<dbReference type="RefSeq" id="XP_016252480.1">
    <property type="nucleotide sequence ID" value="XM_016390578.1"/>
</dbReference>
<feature type="coiled-coil region" evidence="2">
    <location>
        <begin position="193"/>
        <end position="227"/>
    </location>
</feature>
<evidence type="ECO:0000259" key="3">
    <source>
        <dbReference type="PROSITE" id="PS50837"/>
    </source>
</evidence>
<reference evidence="4 5" key="1">
    <citation type="submission" date="2015-01" db="EMBL/GenBank/DDBJ databases">
        <title>The Genome Sequence of Cladophialophora immunda CBS83496.</title>
        <authorList>
            <consortium name="The Broad Institute Genomics Platform"/>
            <person name="Cuomo C."/>
            <person name="de Hoog S."/>
            <person name="Gorbushina A."/>
            <person name="Stielow B."/>
            <person name="Teixiera M."/>
            <person name="Abouelleil A."/>
            <person name="Chapman S.B."/>
            <person name="Priest M."/>
            <person name="Young S.K."/>
            <person name="Wortman J."/>
            <person name="Nusbaum C."/>
            <person name="Birren B."/>
        </authorList>
    </citation>
    <scope>NUCLEOTIDE SEQUENCE [LARGE SCALE GENOMIC DNA]</scope>
    <source>
        <strain evidence="4 5">CBS 83496</strain>
    </source>
</reference>